<dbReference type="PROSITE" id="PS50011">
    <property type="entry name" value="PROTEIN_KINASE_DOM"/>
    <property type="match status" value="1"/>
</dbReference>
<dbReference type="InterPro" id="IPR002048">
    <property type="entry name" value="EF_hand_dom"/>
</dbReference>
<reference evidence="12" key="1">
    <citation type="submission" date="2021-01" db="EMBL/GenBank/DDBJ databases">
        <authorList>
            <person name="Corre E."/>
            <person name="Pelletier E."/>
            <person name="Niang G."/>
            <person name="Scheremetjew M."/>
            <person name="Finn R."/>
            <person name="Kale V."/>
            <person name="Holt S."/>
            <person name="Cochrane G."/>
            <person name="Meng A."/>
            <person name="Brown T."/>
            <person name="Cohen L."/>
        </authorList>
    </citation>
    <scope>NUCLEOTIDE SEQUENCE</scope>
    <source>
        <strain evidence="12">OF101</strain>
    </source>
</reference>
<dbReference type="GO" id="GO:0005509">
    <property type="term" value="F:calcium ion binding"/>
    <property type="evidence" value="ECO:0007669"/>
    <property type="project" value="InterPro"/>
</dbReference>
<feature type="region of interest" description="Disordered" evidence="9">
    <location>
        <begin position="1"/>
        <end position="28"/>
    </location>
</feature>
<keyword evidence="5" id="KW-0547">Nucleotide-binding</keyword>
<dbReference type="GO" id="GO:0004674">
    <property type="term" value="F:protein serine/threonine kinase activity"/>
    <property type="evidence" value="ECO:0007669"/>
    <property type="project" value="UniProtKB-KW"/>
</dbReference>
<dbReference type="PROSITE" id="PS50222">
    <property type="entry name" value="EF_HAND_2"/>
    <property type="match status" value="1"/>
</dbReference>
<feature type="compositionally biased region" description="Polar residues" evidence="9">
    <location>
        <begin position="705"/>
        <end position="716"/>
    </location>
</feature>
<dbReference type="InterPro" id="IPR011992">
    <property type="entry name" value="EF-hand-dom_pair"/>
</dbReference>
<dbReference type="SUPFAM" id="SSF47473">
    <property type="entry name" value="EF-hand"/>
    <property type="match status" value="1"/>
</dbReference>
<protein>
    <recommendedName>
        <fullName evidence="13">Non-specific serine/threonine protein kinase</fullName>
    </recommendedName>
</protein>
<dbReference type="Gene3D" id="1.10.238.10">
    <property type="entry name" value="EF-hand"/>
    <property type="match status" value="2"/>
</dbReference>
<dbReference type="PANTHER" id="PTHR24349">
    <property type="entry name" value="SERINE/THREONINE-PROTEIN KINASE"/>
    <property type="match status" value="1"/>
</dbReference>
<dbReference type="PROSITE" id="PS00108">
    <property type="entry name" value="PROTEIN_KINASE_ST"/>
    <property type="match status" value="1"/>
</dbReference>
<gene>
    <name evidence="12" type="ORF">ACAT0790_LOCUS50605</name>
</gene>
<comment type="subunit">
    <text evidence="2">Monomer.</text>
</comment>
<feature type="domain" description="Protein kinase" evidence="10">
    <location>
        <begin position="65"/>
        <end position="322"/>
    </location>
</feature>
<dbReference type="Gene3D" id="3.30.200.20">
    <property type="entry name" value="Phosphorylase Kinase, domain 1"/>
    <property type="match status" value="1"/>
</dbReference>
<dbReference type="InterPro" id="IPR011009">
    <property type="entry name" value="Kinase-like_dom_sf"/>
</dbReference>
<dbReference type="FunFam" id="1.10.510.10:FF:000571">
    <property type="entry name" value="Maternal embryonic leucine zipper kinase"/>
    <property type="match status" value="1"/>
</dbReference>
<comment type="cofactor">
    <cofactor evidence="1">
        <name>Mg(2+)</name>
        <dbReference type="ChEBI" id="CHEBI:18420"/>
    </cofactor>
</comment>
<dbReference type="GO" id="GO:0005524">
    <property type="term" value="F:ATP binding"/>
    <property type="evidence" value="ECO:0007669"/>
    <property type="project" value="UniProtKB-KW"/>
</dbReference>
<name>A0A7S1WKW6_ALECA</name>
<keyword evidence="4" id="KW-0808">Transferase</keyword>
<dbReference type="SUPFAM" id="SSF56112">
    <property type="entry name" value="Protein kinase-like (PK-like)"/>
    <property type="match status" value="1"/>
</dbReference>
<evidence type="ECO:0000256" key="1">
    <source>
        <dbReference type="ARBA" id="ARBA00001946"/>
    </source>
</evidence>
<evidence type="ECO:0000256" key="7">
    <source>
        <dbReference type="ARBA" id="ARBA00022840"/>
    </source>
</evidence>
<dbReference type="InterPro" id="IPR008271">
    <property type="entry name" value="Ser/Thr_kinase_AS"/>
</dbReference>
<feature type="compositionally biased region" description="Basic residues" evidence="9">
    <location>
        <begin position="727"/>
        <end position="741"/>
    </location>
</feature>
<evidence type="ECO:0000256" key="2">
    <source>
        <dbReference type="ARBA" id="ARBA00011245"/>
    </source>
</evidence>
<dbReference type="InterPro" id="IPR000719">
    <property type="entry name" value="Prot_kinase_dom"/>
</dbReference>
<dbReference type="InterPro" id="IPR050205">
    <property type="entry name" value="CDPK_Ser/Thr_kinases"/>
</dbReference>
<comment type="similarity">
    <text evidence="8">Belongs to the protein kinase superfamily. Ser/Thr protein kinase family. CDPK subfamily.</text>
</comment>
<dbReference type="AlphaFoldDB" id="A0A7S1WKW6"/>
<evidence type="ECO:0000256" key="3">
    <source>
        <dbReference type="ARBA" id="ARBA00022527"/>
    </source>
</evidence>
<feature type="region of interest" description="Disordered" evidence="9">
    <location>
        <begin position="668"/>
        <end position="687"/>
    </location>
</feature>
<evidence type="ECO:0000256" key="4">
    <source>
        <dbReference type="ARBA" id="ARBA00022679"/>
    </source>
</evidence>
<organism evidence="12">
    <name type="scientific">Alexandrium catenella</name>
    <name type="common">Red tide dinoflagellate</name>
    <name type="synonym">Gonyaulax catenella</name>
    <dbReference type="NCBI Taxonomy" id="2925"/>
    <lineage>
        <taxon>Eukaryota</taxon>
        <taxon>Sar</taxon>
        <taxon>Alveolata</taxon>
        <taxon>Dinophyceae</taxon>
        <taxon>Gonyaulacales</taxon>
        <taxon>Pyrocystaceae</taxon>
        <taxon>Alexandrium</taxon>
    </lineage>
</organism>
<keyword evidence="7" id="KW-0067">ATP-binding</keyword>
<sequence>MGQAATVDGPVPCSTSAPFGPEGPAGHARPFSLDRVKSLSSNALVTAARYHNCAQGGRRLADDYVTTKQVIGSGACGQVMLALGRADQRRYALKTMRKGHLTDNRMQHLTSEVEIYLTLDHPNIAHLHDVFETEEATCLITHFCEGGELYARLQHLGYFPEAQAGEAVRQMLCAVGYLHSHHIVHRDIKLENFVYENWDSYANLKLIDFGMAILWDQSTPMQMQCGSLMYVSPDVLCGEGYTDKCDLWSLGVIAWMLLTGFPPFDGADEDLMDRIRAGSADWSRNNAWDGICLQARDFVRQLLETDPQYRPNAQKAMRHVWLEPSAAEMEAHLESFSADILRSLQQYAEGSPLRRALLQFLAHELAPQETRDLHRAFLFLDQTNKGTVCLSELQDAIRRAEARQRSPRKLSWLQSITQEAASPPAPERTGEACGDPYAGLFSKLDVNGDQQIYFLDFLAAAAGSLRSICKGSLLATFNRLDAEGSGAISTENLRKALGGTFEGSSIEELRASAKLCENAEISFNAFVQLLGLSNVATAVPPAQPKQSRLSSLVAKKDVRKGSGIWDARTGSSTKPDLPSGSAAPCGSTFVAELPKERKKVYMSECRVAPELFVEVIEWAITMFAPANGPGGLGTSAVALFGSPGAAAAAGDPGVLGASAVALFGSPGTDAGHKRPALPPSPTGSTGTCRVPALPAVSADEGLPSLSGQVYLGQSPQAEGAPWERGRLPRVRSQRSRTWQHS</sequence>
<feature type="domain" description="EF-hand" evidence="11">
    <location>
        <begin position="368"/>
        <end position="403"/>
    </location>
</feature>
<feature type="region of interest" description="Disordered" evidence="9">
    <location>
        <begin position="704"/>
        <end position="741"/>
    </location>
</feature>
<evidence type="ECO:0000256" key="6">
    <source>
        <dbReference type="ARBA" id="ARBA00022777"/>
    </source>
</evidence>
<evidence type="ECO:0000256" key="8">
    <source>
        <dbReference type="ARBA" id="ARBA00024334"/>
    </source>
</evidence>
<proteinExistence type="inferred from homology"/>
<evidence type="ECO:0000313" key="12">
    <source>
        <dbReference type="EMBL" id="CAD9173836.1"/>
    </source>
</evidence>
<dbReference type="SMART" id="SM00054">
    <property type="entry name" value="EFh"/>
    <property type="match status" value="3"/>
</dbReference>
<evidence type="ECO:0000259" key="10">
    <source>
        <dbReference type="PROSITE" id="PS50011"/>
    </source>
</evidence>
<dbReference type="Pfam" id="PF00069">
    <property type="entry name" value="Pkinase"/>
    <property type="match status" value="1"/>
</dbReference>
<dbReference type="EMBL" id="HBGE01084914">
    <property type="protein sequence ID" value="CAD9173836.1"/>
    <property type="molecule type" value="Transcribed_RNA"/>
</dbReference>
<keyword evidence="6" id="KW-0418">Kinase</keyword>
<evidence type="ECO:0008006" key="13">
    <source>
        <dbReference type="Google" id="ProtNLM"/>
    </source>
</evidence>
<dbReference type="CDD" id="cd05117">
    <property type="entry name" value="STKc_CAMK"/>
    <property type="match status" value="1"/>
</dbReference>
<evidence type="ECO:0000259" key="11">
    <source>
        <dbReference type="PROSITE" id="PS50222"/>
    </source>
</evidence>
<dbReference type="SMART" id="SM00220">
    <property type="entry name" value="S_TKc"/>
    <property type="match status" value="1"/>
</dbReference>
<evidence type="ECO:0000256" key="5">
    <source>
        <dbReference type="ARBA" id="ARBA00022741"/>
    </source>
</evidence>
<evidence type="ECO:0000256" key="9">
    <source>
        <dbReference type="SAM" id="MobiDB-lite"/>
    </source>
</evidence>
<keyword evidence="3" id="KW-0723">Serine/threonine-protein kinase</keyword>
<dbReference type="Gene3D" id="1.10.510.10">
    <property type="entry name" value="Transferase(Phosphotransferase) domain 1"/>
    <property type="match status" value="1"/>
</dbReference>
<accession>A0A7S1WKW6</accession>